<dbReference type="OrthoDB" id="4426404at2"/>
<organism evidence="1 2">
    <name type="scientific">Brachybacterium muris UCD-AY4</name>
    <dbReference type="NCBI Taxonomy" id="1249481"/>
    <lineage>
        <taxon>Bacteria</taxon>
        <taxon>Bacillati</taxon>
        <taxon>Actinomycetota</taxon>
        <taxon>Actinomycetes</taxon>
        <taxon>Micrococcales</taxon>
        <taxon>Dermabacteraceae</taxon>
        <taxon>Brachybacterium</taxon>
    </lineage>
</organism>
<dbReference type="AlphaFoldDB" id="A0A022KT75"/>
<comment type="caution">
    <text evidence="1">The sequence shown here is derived from an EMBL/GenBank/DDBJ whole genome shotgun (WGS) entry which is preliminary data.</text>
</comment>
<name>A0A022KT75_9MICO</name>
<reference evidence="1 2" key="1">
    <citation type="journal article" date="2013" name="Genome Announc.">
        <title>Draft genome sequence of an Actinobacterium, Brachybacterium muris strain UCD-AY4.</title>
        <authorList>
            <person name="Lo J.R."/>
            <person name="Lang J.M."/>
            <person name="Darling A.E."/>
            <person name="Eisen J.A."/>
            <person name="Coil D.A."/>
        </authorList>
    </citation>
    <scope>NUCLEOTIDE SEQUENCE [LARGE SCALE GENOMIC DNA]</scope>
    <source>
        <strain evidence="1 2">UCD-AY4</strain>
    </source>
</reference>
<accession>A0A022KT75</accession>
<proteinExistence type="predicted"/>
<dbReference type="HOGENOM" id="CLU_203087_0_1_11"/>
<dbReference type="EMBL" id="AORC01000011">
    <property type="protein sequence ID" value="EYT49004.1"/>
    <property type="molecule type" value="Genomic_DNA"/>
</dbReference>
<gene>
    <name evidence="1" type="ORF">D641_0110250</name>
</gene>
<dbReference type="Proteomes" id="UP000019754">
    <property type="component" value="Unassembled WGS sequence"/>
</dbReference>
<evidence type="ECO:0000313" key="2">
    <source>
        <dbReference type="Proteomes" id="UP000019754"/>
    </source>
</evidence>
<dbReference type="STRING" id="1249481.D641_0110250"/>
<sequence>MAMTLRLTPDDERLLAQLAEQDGISRQEATVRAIREQAARRGHQQAVSELSASARQRYADLLDRLGR</sequence>
<protein>
    <submittedName>
        <fullName evidence="1">CopG family transcriptional regulator</fullName>
    </submittedName>
</protein>
<keyword evidence="2" id="KW-1185">Reference proteome</keyword>
<evidence type="ECO:0000313" key="1">
    <source>
        <dbReference type="EMBL" id="EYT49004.1"/>
    </source>
</evidence>
<dbReference type="RefSeq" id="WP_017823575.1">
    <property type="nucleotide sequence ID" value="NZ_AORC01000011.1"/>
</dbReference>